<organism evidence="1 2">
    <name type="scientific">Lyngbya aestuarii BL J</name>
    <dbReference type="NCBI Taxonomy" id="1348334"/>
    <lineage>
        <taxon>Bacteria</taxon>
        <taxon>Bacillati</taxon>
        <taxon>Cyanobacteriota</taxon>
        <taxon>Cyanophyceae</taxon>
        <taxon>Oscillatoriophycideae</taxon>
        <taxon>Oscillatoriales</taxon>
        <taxon>Microcoleaceae</taxon>
        <taxon>Lyngbya</taxon>
    </lineage>
</organism>
<sequence>MLIGERVNLNTLNHWLDVMSSLDSDQVTQMEPEKIKDVYSLFLGLDYFKKLGMANKILNY</sequence>
<keyword evidence="1" id="KW-0808">Transferase</keyword>
<keyword evidence="2" id="KW-1185">Reference proteome</keyword>
<dbReference type="EMBL" id="AUZM01000039">
    <property type="protein sequence ID" value="ERT06282.1"/>
    <property type="molecule type" value="Genomic_DNA"/>
</dbReference>
<name>U7QG65_9CYAN</name>
<evidence type="ECO:0000313" key="1">
    <source>
        <dbReference type="EMBL" id="ERT06282.1"/>
    </source>
</evidence>
<comment type="caution">
    <text evidence="1">The sequence shown here is derived from an EMBL/GenBank/DDBJ whole genome shotgun (WGS) entry which is preliminary data.</text>
</comment>
<accession>U7QG65</accession>
<dbReference type="AlphaFoldDB" id="U7QG65"/>
<proteinExistence type="predicted"/>
<gene>
    <name evidence="1" type="ORF">M595_3753</name>
</gene>
<reference evidence="1 2" key="1">
    <citation type="journal article" date="2013" name="Front. Microbiol.">
        <title>Comparative genomic analyses of the cyanobacterium, Lyngbya aestuarii BL J, a powerful hydrogen producer.</title>
        <authorList>
            <person name="Kothari A."/>
            <person name="Vaughn M."/>
            <person name="Garcia-Pichel F."/>
        </authorList>
    </citation>
    <scope>NUCLEOTIDE SEQUENCE [LARGE SCALE GENOMIC DNA]</scope>
    <source>
        <strain evidence="1 2">BL J</strain>
    </source>
</reference>
<dbReference type="Proteomes" id="UP000017127">
    <property type="component" value="Unassembled WGS sequence"/>
</dbReference>
<dbReference type="GO" id="GO:0016740">
    <property type="term" value="F:transferase activity"/>
    <property type="evidence" value="ECO:0007669"/>
    <property type="project" value="UniProtKB-KW"/>
</dbReference>
<protein>
    <submittedName>
        <fullName evidence="1">Glutathione S-transferase domain protein</fullName>
    </submittedName>
</protein>
<evidence type="ECO:0000313" key="2">
    <source>
        <dbReference type="Proteomes" id="UP000017127"/>
    </source>
</evidence>